<evidence type="ECO:0000256" key="1">
    <source>
        <dbReference type="SAM" id="MobiDB-lite"/>
    </source>
</evidence>
<evidence type="ECO:0000313" key="2">
    <source>
        <dbReference type="EMBL" id="WAR10927.1"/>
    </source>
</evidence>
<accession>A0ABY7ELQ6</accession>
<dbReference type="Proteomes" id="UP001164746">
    <property type="component" value="Chromosome 7"/>
</dbReference>
<dbReference type="EMBL" id="CP111018">
    <property type="protein sequence ID" value="WAR10927.1"/>
    <property type="molecule type" value="Genomic_DNA"/>
</dbReference>
<gene>
    <name evidence="2" type="ORF">MAR_036003</name>
</gene>
<organism evidence="2 3">
    <name type="scientific">Mya arenaria</name>
    <name type="common">Soft-shell clam</name>
    <dbReference type="NCBI Taxonomy" id="6604"/>
    <lineage>
        <taxon>Eukaryota</taxon>
        <taxon>Metazoa</taxon>
        <taxon>Spiralia</taxon>
        <taxon>Lophotrochozoa</taxon>
        <taxon>Mollusca</taxon>
        <taxon>Bivalvia</taxon>
        <taxon>Autobranchia</taxon>
        <taxon>Heteroconchia</taxon>
        <taxon>Euheterodonta</taxon>
        <taxon>Imparidentia</taxon>
        <taxon>Neoheterodontei</taxon>
        <taxon>Myida</taxon>
        <taxon>Myoidea</taxon>
        <taxon>Myidae</taxon>
        <taxon>Mya</taxon>
    </lineage>
</organism>
<reference evidence="2" key="1">
    <citation type="submission" date="2022-11" db="EMBL/GenBank/DDBJ databases">
        <title>Centuries of genome instability and evolution in soft-shell clam transmissible cancer (bioRxiv).</title>
        <authorList>
            <person name="Hart S.F.M."/>
            <person name="Yonemitsu M.A."/>
            <person name="Giersch R.M."/>
            <person name="Beal B.F."/>
            <person name="Arriagada G."/>
            <person name="Davis B.W."/>
            <person name="Ostrander E.A."/>
            <person name="Goff S.P."/>
            <person name="Metzger M.J."/>
        </authorList>
    </citation>
    <scope>NUCLEOTIDE SEQUENCE</scope>
    <source>
        <strain evidence="2">MELC-2E11</strain>
        <tissue evidence="2">Siphon/mantle</tissue>
    </source>
</reference>
<feature type="region of interest" description="Disordered" evidence="1">
    <location>
        <begin position="1"/>
        <end position="24"/>
    </location>
</feature>
<feature type="compositionally biased region" description="Polar residues" evidence="1">
    <location>
        <begin position="10"/>
        <end position="24"/>
    </location>
</feature>
<protein>
    <submittedName>
        <fullName evidence="2">Uncharacterized protein</fullName>
    </submittedName>
</protein>
<name>A0ABY7ELQ6_MYAAR</name>
<proteinExistence type="predicted"/>
<sequence>MRKLDVHYFPTQNETKASTSERAI</sequence>
<keyword evidence="3" id="KW-1185">Reference proteome</keyword>
<evidence type="ECO:0000313" key="3">
    <source>
        <dbReference type="Proteomes" id="UP001164746"/>
    </source>
</evidence>